<dbReference type="SFLD" id="SFLDG01067">
    <property type="entry name" value="SPASM/twitch_domain_containing"/>
    <property type="match status" value="1"/>
</dbReference>
<dbReference type="SFLD" id="SFLDS00029">
    <property type="entry name" value="Radical_SAM"/>
    <property type="match status" value="1"/>
</dbReference>
<dbReference type="InterPro" id="IPR050377">
    <property type="entry name" value="Radical_SAM_PqqE_MftC-like"/>
</dbReference>
<comment type="cofactor">
    <cofactor evidence="1">
        <name>[4Fe-4S] cluster</name>
        <dbReference type="ChEBI" id="CHEBI:49883"/>
    </cofactor>
</comment>
<feature type="domain" description="Radical SAM core" evidence="7">
    <location>
        <begin position="32"/>
        <end position="248"/>
    </location>
</feature>
<dbReference type="Pfam" id="PF04055">
    <property type="entry name" value="Radical_SAM"/>
    <property type="match status" value="1"/>
</dbReference>
<dbReference type="PROSITE" id="PS51918">
    <property type="entry name" value="RADICAL_SAM"/>
    <property type="match status" value="1"/>
</dbReference>
<dbReference type="RefSeq" id="WP_085051361.1">
    <property type="nucleotide sequence ID" value="NZ_LNQR01000031.1"/>
</dbReference>
<dbReference type="InterPro" id="IPR007197">
    <property type="entry name" value="rSAM"/>
</dbReference>
<dbReference type="InterPro" id="IPR058240">
    <property type="entry name" value="rSAM_sf"/>
</dbReference>
<evidence type="ECO:0000256" key="6">
    <source>
        <dbReference type="ARBA" id="ARBA00023014"/>
    </source>
</evidence>
<dbReference type="EC" id="4.1.99.18" evidence="8"/>
<evidence type="ECO:0000259" key="7">
    <source>
        <dbReference type="PROSITE" id="PS51918"/>
    </source>
</evidence>
<dbReference type="SUPFAM" id="SSF102114">
    <property type="entry name" value="Radical SAM enzymes"/>
    <property type="match status" value="1"/>
</dbReference>
<evidence type="ECO:0000256" key="4">
    <source>
        <dbReference type="ARBA" id="ARBA00022723"/>
    </source>
</evidence>
<sequence length="394" mass="45974">MKFEDMAEFELRIQLDRLSYIDALLKRKTYCDFPPRKIYIEPTNICNLKCVHCVHNGALTRPAGHMSLGSYKGMIEQIKPLRLHTKIQFTGVGEPFINKNLFDMIKYASDYGFFTLMNTNATILTKERAEKLIDSGLDYLHVSIDGITRESYESIRIGGDFYKVIENIFTLFEARYEKKGYHLAVILGIINQRRNQKEVQLFTEYFERFPFHHVVVGELFNHMGAIDEANIAYMGKKAIQQKDYPACNTPWDLLSFNCDGSAVGCNYDFDNRYVIGNFTEDKVLDIWNSEKMQYFRKCVLEREYGEIEKNGPLCSTCTIKWQKTYQIPTGFHEEVARMEDYLVRAVKRTAFHRTRNEEFRGKEEYILSNRDSLIKELNNLDNACKTLQPLNLNG</sequence>
<organism evidence="8 9">
    <name type="scientific">Candidatus Magnetominusculus xianensis</name>
    <dbReference type="NCBI Taxonomy" id="1748249"/>
    <lineage>
        <taxon>Bacteria</taxon>
        <taxon>Pseudomonadati</taxon>
        <taxon>Nitrospirota</taxon>
        <taxon>Nitrospiria</taxon>
        <taxon>Nitrospirales</taxon>
        <taxon>Nitrospiraceae</taxon>
        <taxon>Candidatus Magnetominusculus</taxon>
    </lineage>
</organism>
<dbReference type="GO" id="GO:0016829">
    <property type="term" value="F:lyase activity"/>
    <property type="evidence" value="ECO:0007669"/>
    <property type="project" value="UniProtKB-KW"/>
</dbReference>
<evidence type="ECO:0000313" key="9">
    <source>
        <dbReference type="Proteomes" id="UP000060487"/>
    </source>
</evidence>
<dbReference type="CDD" id="cd21109">
    <property type="entry name" value="SPASM"/>
    <property type="match status" value="1"/>
</dbReference>
<dbReference type="Gene3D" id="3.20.20.70">
    <property type="entry name" value="Aldolase class I"/>
    <property type="match status" value="1"/>
</dbReference>
<keyword evidence="2" id="KW-0004">4Fe-4S</keyword>
<dbReference type="InterPro" id="IPR034391">
    <property type="entry name" value="AdoMet-like_SPASM_containing"/>
</dbReference>
<gene>
    <name evidence="8" type="ORF">ASN18_0837</name>
</gene>
<keyword evidence="3" id="KW-0949">S-adenosyl-L-methionine</keyword>
<accession>A0ABR5SIJ1</accession>
<evidence type="ECO:0000256" key="3">
    <source>
        <dbReference type="ARBA" id="ARBA00022691"/>
    </source>
</evidence>
<dbReference type="EMBL" id="LNQR01000031">
    <property type="protein sequence ID" value="KWT91556.1"/>
    <property type="molecule type" value="Genomic_DNA"/>
</dbReference>
<proteinExistence type="predicted"/>
<name>A0ABR5SIJ1_9BACT</name>
<dbReference type="InterPro" id="IPR013785">
    <property type="entry name" value="Aldolase_TIM"/>
</dbReference>
<comment type="caution">
    <text evidence="8">The sequence shown here is derived from an EMBL/GenBank/DDBJ whole genome shotgun (WGS) entry which is preliminary data.</text>
</comment>
<dbReference type="CDD" id="cd01335">
    <property type="entry name" value="Radical_SAM"/>
    <property type="match status" value="1"/>
</dbReference>
<dbReference type="SFLD" id="SFLDG01387">
    <property type="entry name" value="BtrN-like_SPASM_domain_contain"/>
    <property type="match status" value="1"/>
</dbReference>
<keyword evidence="4" id="KW-0479">Metal-binding</keyword>
<evidence type="ECO:0000313" key="8">
    <source>
        <dbReference type="EMBL" id="KWT91556.1"/>
    </source>
</evidence>
<keyword evidence="8" id="KW-0456">Lyase</keyword>
<evidence type="ECO:0000256" key="2">
    <source>
        <dbReference type="ARBA" id="ARBA00022485"/>
    </source>
</evidence>
<keyword evidence="5" id="KW-0408">Iron</keyword>
<dbReference type="Proteomes" id="UP000060487">
    <property type="component" value="Unassembled WGS sequence"/>
</dbReference>
<evidence type="ECO:0000256" key="5">
    <source>
        <dbReference type="ARBA" id="ARBA00023004"/>
    </source>
</evidence>
<dbReference type="PANTHER" id="PTHR11228">
    <property type="entry name" value="RADICAL SAM DOMAIN PROTEIN"/>
    <property type="match status" value="1"/>
</dbReference>
<reference evidence="8 9" key="1">
    <citation type="submission" date="2015-11" db="EMBL/GenBank/DDBJ databases">
        <authorList>
            <person name="Lin W."/>
        </authorList>
    </citation>
    <scope>NUCLEOTIDE SEQUENCE [LARGE SCALE GENOMIC DNA]</scope>
    <source>
        <strain evidence="8 9">HCH-1</strain>
    </source>
</reference>
<dbReference type="PANTHER" id="PTHR11228:SF34">
    <property type="entry name" value="TUNGSTEN-CONTAINING ALDEHYDE FERREDOXIN OXIDOREDUCTASE COFACTOR MODIFYING PROTEIN"/>
    <property type="match status" value="1"/>
</dbReference>
<keyword evidence="9" id="KW-1185">Reference proteome</keyword>
<protein>
    <submittedName>
        <fullName evidence="8">Radical SAM protein</fullName>
        <ecNumber evidence="8">4.1.99.18</ecNumber>
    </submittedName>
</protein>
<evidence type="ECO:0000256" key="1">
    <source>
        <dbReference type="ARBA" id="ARBA00001966"/>
    </source>
</evidence>
<dbReference type="Pfam" id="PF13186">
    <property type="entry name" value="SPASM"/>
    <property type="match status" value="1"/>
</dbReference>
<dbReference type="InterPro" id="IPR023885">
    <property type="entry name" value="4Fe4S-binding_SPASM_dom"/>
</dbReference>
<keyword evidence="6" id="KW-0411">Iron-sulfur</keyword>